<proteinExistence type="predicted"/>
<comment type="caution">
    <text evidence="1">The sequence shown here is derived from an EMBL/GenBank/DDBJ whole genome shotgun (WGS) entry which is preliminary data.</text>
</comment>
<dbReference type="Proteomes" id="UP000033661">
    <property type="component" value="Unassembled WGS sequence"/>
</dbReference>
<evidence type="ECO:0000313" key="2">
    <source>
        <dbReference type="Proteomes" id="UP000033661"/>
    </source>
</evidence>
<evidence type="ECO:0000313" key="1">
    <source>
        <dbReference type="EMBL" id="KJV90157.1"/>
    </source>
</evidence>
<protein>
    <submittedName>
        <fullName evidence="1">Uncharacterized protein</fullName>
    </submittedName>
</protein>
<dbReference type="RefSeq" id="WP_196796201.1">
    <property type="nucleotide sequence ID" value="NZ_LAOI01000001.1"/>
</dbReference>
<sequence length="56" mass="6823">MKQSFIKVIFNELKTIFKTSNNIEQKKEVALFDYFEVVRDNLACTFQKIIREYERD</sequence>
<keyword evidence="2" id="KW-1185">Reference proteome</keyword>
<reference evidence="1 2" key="1">
    <citation type="submission" date="2015-02" db="EMBL/GenBank/DDBJ databases">
        <title>Genome Sequencing of Rickettsiales.</title>
        <authorList>
            <person name="Daugherty S.C."/>
            <person name="Su Q."/>
            <person name="Abolude K."/>
            <person name="Beier-Sexton M."/>
            <person name="Carlyon J.A."/>
            <person name="Carter R."/>
            <person name="Day N.P."/>
            <person name="Dumler S.J."/>
            <person name="Dyachenko V."/>
            <person name="Godinez A."/>
            <person name="Kurtti T.J."/>
            <person name="Lichay M."/>
            <person name="Mullins K.E."/>
            <person name="Ott S."/>
            <person name="Pappas-Brown V."/>
            <person name="Paris D.H."/>
            <person name="Patel P."/>
            <person name="Richards A.L."/>
            <person name="Sadzewicz L."/>
            <person name="Sears K."/>
            <person name="Seidman D."/>
            <person name="Sengamalay N."/>
            <person name="Stenos J."/>
            <person name="Tallon L.J."/>
            <person name="Vincent G."/>
            <person name="Fraser C.M."/>
            <person name="Munderloh U."/>
            <person name="Dunning-Hotopp J.C."/>
        </authorList>
    </citation>
    <scope>NUCLEOTIDE SEQUENCE [LARGE SCALE GENOMIC DNA]</scope>
    <source>
        <strain evidence="1 2">RML An4</strain>
    </source>
</reference>
<gene>
    <name evidence="1" type="ORF">RBEAN4_1159</name>
</gene>
<dbReference type="PATRIC" id="fig|1359193.3.peg.1119"/>
<name>A0A0F3QD24_RICBE</name>
<accession>A0A0F3QD24</accession>
<organism evidence="1 2">
    <name type="scientific">Rickettsia bellii str. RML An4</name>
    <dbReference type="NCBI Taxonomy" id="1359193"/>
    <lineage>
        <taxon>Bacteria</taxon>
        <taxon>Pseudomonadati</taxon>
        <taxon>Pseudomonadota</taxon>
        <taxon>Alphaproteobacteria</taxon>
        <taxon>Rickettsiales</taxon>
        <taxon>Rickettsiaceae</taxon>
        <taxon>Rickettsieae</taxon>
        <taxon>Rickettsia</taxon>
        <taxon>belli group</taxon>
    </lineage>
</organism>
<dbReference type="EMBL" id="LAOI01000001">
    <property type="protein sequence ID" value="KJV90157.1"/>
    <property type="molecule type" value="Genomic_DNA"/>
</dbReference>
<dbReference type="AlphaFoldDB" id="A0A0F3QD24"/>